<evidence type="ECO:0000313" key="10">
    <source>
        <dbReference type="EMBL" id="TAJ45333.1"/>
    </source>
</evidence>
<comment type="caution">
    <text evidence="10">The sequence shown here is derived from an EMBL/GenBank/DDBJ whole genome shotgun (WGS) entry which is preliminary data.</text>
</comment>
<evidence type="ECO:0000313" key="11">
    <source>
        <dbReference type="Proteomes" id="UP000292580"/>
    </source>
</evidence>
<dbReference type="AlphaFoldDB" id="A0A483CQE2"/>
<keyword evidence="6 7" id="KW-0472">Membrane</keyword>
<feature type="domain" description="Cation efflux protein cytoplasmic" evidence="9">
    <location>
        <begin position="211"/>
        <end position="284"/>
    </location>
</feature>
<evidence type="ECO:0000256" key="3">
    <source>
        <dbReference type="ARBA" id="ARBA00022448"/>
    </source>
</evidence>
<keyword evidence="11" id="KW-1185">Reference proteome</keyword>
<dbReference type="SUPFAM" id="SSF161111">
    <property type="entry name" value="Cation efflux protein transmembrane domain-like"/>
    <property type="match status" value="1"/>
</dbReference>
<feature type="domain" description="Cation efflux protein transmembrane" evidence="8">
    <location>
        <begin position="11"/>
        <end position="203"/>
    </location>
</feature>
<dbReference type="SUPFAM" id="SSF160240">
    <property type="entry name" value="Cation efflux protein cytoplasmic domain-like"/>
    <property type="match status" value="1"/>
</dbReference>
<dbReference type="GO" id="GO:0005886">
    <property type="term" value="C:plasma membrane"/>
    <property type="evidence" value="ECO:0007669"/>
    <property type="project" value="TreeGrafter"/>
</dbReference>
<dbReference type="InterPro" id="IPR050291">
    <property type="entry name" value="CDF_Transporter"/>
</dbReference>
<dbReference type="EMBL" id="PGCL01000001">
    <property type="protein sequence ID" value="TAJ45333.1"/>
    <property type="molecule type" value="Genomic_DNA"/>
</dbReference>
<dbReference type="GO" id="GO:0015093">
    <property type="term" value="F:ferrous iron transmembrane transporter activity"/>
    <property type="evidence" value="ECO:0007669"/>
    <property type="project" value="TreeGrafter"/>
</dbReference>
<proteinExistence type="inferred from homology"/>
<dbReference type="InterPro" id="IPR036837">
    <property type="entry name" value="Cation_efflux_CTD_sf"/>
</dbReference>
<dbReference type="Proteomes" id="UP000292580">
    <property type="component" value="Unassembled WGS sequence"/>
</dbReference>
<dbReference type="NCBIfam" id="TIGR01297">
    <property type="entry name" value="CDF"/>
    <property type="match status" value="1"/>
</dbReference>
<gene>
    <name evidence="10" type="ORF">CUJ86_00885</name>
</gene>
<sequence>MTDYRRVNRTLWLILTANILVAVAKASFGLMAGSMSMVADALHSTFDSASNVIGIIATRYAALPPDRNHPYGHAKVETLATLIIGGMLMLTAYWVISEGLGRLSGGASPTITGVTIAVMAGTLVVNLLVARYERRMGEELGSPFLIADSEHTKSDIWVSLSVLAGFVAVTLGYPIADPLIALLIGAVIGRMGLSILHEAGLILTDATTVECVEAVREAVAGIEGAKGFHRFRCRGTPGNLFADIHVTVDPQMSVEDAHAIASRVEAAIKGAVAGMQEVVVHIEPSRKEGEGKSG</sequence>
<feature type="transmembrane region" description="Helical" evidence="7">
    <location>
        <begin position="156"/>
        <end position="173"/>
    </location>
</feature>
<accession>A0A483CQE2</accession>
<reference evidence="10 11" key="1">
    <citation type="submission" date="2017-11" db="EMBL/GenBank/DDBJ databases">
        <title>Isolation and Characterization of Methanofollis Species from Methane Seep Offshore SW Taiwan.</title>
        <authorList>
            <person name="Teng N.-H."/>
            <person name="Lai M.-C."/>
            <person name="Chen S.-C."/>
        </authorList>
    </citation>
    <scope>NUCLEOTIDE SEQUENCE [LARGE SCALE GENOMIC DNA]</scope>
    <source>
        <strain evidence="10 11">FWC-SCC2</strain>
    </source>
</reference>
<dbReference type="InterPro" id="IPR002524">
    <property type="entry name" value="Cation_efflux"/>
</dbReference>
<feature type="transmembrane region" description="Helical" evidence="7">
    <location>
        <begin position="41"/>
        <end position="62"/>
    </location>
</feature>
<evidence type="ECO:0000256" key="7">
    <source>
        <dbReference type="SAM" id="Phobius"/>
    </source>
</evidence>
<evidence type="ECO:0000256" key="2">
    <source>
        <dbReference type="ARBA" id="ARBA00008114"/>
    </source>
</evidence>
<dbReference type="RefSeq" id="WP_130645680.1">
    <property type="nucleotide sequence ID" value="NZ_PGCL01000001.1"/>
</dbReference>
<organism evidence="10 11">
    <name type="scientific">Methanofollis fontis</name>
    <dbReference type="NCBI Taxonomy" id="2052832"/>
    <lineage>
        <taxon>Archaea</taxon>
        <taxon>Methanobacteriati</taxon>
        <taxon>Methanobacteriota</taxon>
        <taxon>Stenosarchaea group</taxon>
        <taxon>Methanomicrobia</taxon>
        <taxon>Methanomicrobiales</taxon>
        <taxon>Methanomicrobiaceae</taxon>
        <taxon>Methanofollis</taxon>
    </lineage>
</organism>
<comment type="subcellular location">
    <subcellularLocation>
        <location evidence="1">Membrane</location>
        <topology evidence="1">Multi-pass membrane protein</topology>
    </subcellularLocation>
</comment>
<dbReference type="PANTHER" id="PTHR43840:SF15">
    <property type="entry name" value="MITOCHONDRIAL METAL TRANSPORTER 1-RELATED"/>
    <property type="match status" value="1"/>
</dbReference>
<dbReference type="InterPro" id="IPR027469">
    <property type="entry name" value="Cation_efflux_TMD_sf"/>
</dbReference>
<evidence type="ECO:0000256" key="1">
    <source>
        <dbReference type="ARBA" id="ARBA00004141"/>
    </source>
</evidence>
<evidence type="ECO:0000259" key="9">
    <source>
        <dbReference type="Pfam" id="PF16916"/>
    </source>
</evidence>
<dbReference type="Pfam" id="PF01545">
    <property type="entry name" value="Cation_efflux"/>
    <property type="match status" value="1"/>
</dbReference>
<dbReference type="OrthoDB" id="8907at2157"/>
<dbReference type="Gene3D" id="3.30.70.1350">
    <property type="entry name" value="Cation efflux protein, cytoplasmic domain"/>
    <property type="match status" value="1"/>
</dbReference>
<dbReference type="InterPro" id="IPR027470">
    <property type="entry name" value="Cation_efflux_CTD"/>
</dbReference>
<feature type="transmembrane region" description="Helical" evidence="7">
    <location>
        <begin position="74"/>
        <end position="96"/>
    </location>
</feature>
<evidence type="ECO:0000259" key="8">
    <source>
        <dbReference type="Pfam" id="PF01545"/>
    </source>
</evidence>
<protein>
    <submittedName>
        <fullName evidence="10">Cation transporter</fullName>
    </submittedName>
</protein>
<feature type="transmembrane region" description="Helical" evidence="7">
    <location>
        <begin position="12"/>
        <end position="35"/>
    </location>
</feature>
<dbReference type="Gene3D" id="1.20.1510.10">
    <property type="entry name" value="Cation efflux protein transmembrane domain"/>
    <property type="match status" value="1"/>
</dbReference>
<evidence type="ECO:0000256" key="4">
    <source>
        <dbReference type="ARBA" id="ARBA00022692"/>
    </source>
</evidence>
<dbReference type="GO" id="GO:0006882">
    <property type="term" value="P:intracellular zinc ion homeostasis"/>
    <property type="evidence" value="ECO:0007669"/>
    <property type="project" value="TreeGrafter"/>
</dbReference>
<comment type="similarity">
    <text evidence="2">Belongs to the cation diffusion facilitator (CDF) transporter (TC 2.A.4) family.</text>
</comment>
<feature type="transmembrane region" description="Helical" evidence="7">
    <location>
        <begin position="108"/>
        <end position="129"/>
    </location>
</feature>
<dbReference type="InterPro" id="IPR058533">
    <property type="entry name" value="Cation_efflux_TM"/>
</dbReference>
<name>A0A483CQE2_9EURY</name>
<dbReference type="Pfam" id="PF16916">
    <property type="entry name" value="ZT_dimer"/>
    <property type="match status" value="1"/>
</dbReference>
<dbReference type="FunFam" id="1.20.1510.10:FF:000006">
    <property type="entry name" value="Divalent cation efflux transporter"/>
    <property type="match status" value="1"/>
</dbReference>
<dbReference type="GO" id="GO:0015341">
    <property type="term" value="F:zinc efflux antiporter activity"/>
    <property type="evidence" value="ECO:0007669"/>
    <property type="project" value="TreeGrafter"/>
</dbReference>
<evidence type="ECO:0000256" key="6">
    <source>
        <dbReference type="ARBA" id="ARBA00023136"/>
    </source>
</evidence>
<dbReference type="PANTHER" id="PTHR43840">
    <property type="entry name" value="MITOCHONDRIAL METAL TRANSPORTER 1-RELATED"/>
    <property type="match status" value="1"/>
</dbReference>
<dbReference type="GO" id="GO:0015086">
    <property type="term" value="F:cadmium ion transmembrane transporter activity"/>
    <property type="evidence" value="ECO:0007669"/>
    <property type="project" value="TreeGrafter"/>
</dbReference>
<evidence type="ECO:0000256" key="5">
    <source>
        <dbReference type="ARBA" id="ARBA00022989"/>
    </source>
</evidence>
<keyword evidence="3" id="KW-0813">Transport</keyword>
<keyword evidence="5 7" id="KW-1133">Transmembrane helix</keyword>
<keyword evidence="4 7" id="KW-0812">Transmembrane</keyword>